<dbReference type="InParanoid" id="A0A401GZ21"/>
<organism evidence="1 2">
    <name type="scientific">Sparassis crispa</name>
    <dbReference type="NCBI Taxonomy" id="139825"/>
    <lineage>
        <taxon>Eukaryota</taxon>
        <taxon>Fungi</taxon>
        <taxon>Dikarya</taxon>
        <taxon>Basidiomycota</taxon>
        <taxon>Agaricomycotina</taxon>
        <taxon>Agaricomycetes</taxon>
        <taxon>Polyporales</taxon>
        <taxon>Sparassidaceae</taxon>
        <taxon>Sparassis</taxon>
    </lineage>
</organism>
<protein>
    <submittedName>
        <fullName evidence="1">Uncharacterized protein</fullName>
    </submittedName>
</protein>
<name>A0A401GZ21_9APHY</name>
<keyword evidence="2" id="KW-1185">Reference proteome</keyword>
<proteinExistence type="predicted"/>
<dbReference type="GeneID" id="38784330"/>
<accession>A0A401GZ21</accession>
<gene>
    <name evidence="1" type="ORF">SCP_1100890</name>
</gene>
<dbReference type="STRING" id="139825.A0A401GZ21"/>
<evidence type="ECO:0000313" key="1">
    <source>
        <dbReference type="EMBL" id="GBE87413.1"/>
    </source>
</evidence>
<dbReference type="EMBL" id="BFAD01000011">
    <property type="protein sequence ID" value="GBE87413.1"/>
    <property type="molecule type" value="Genomic_DNA"/>
</dbReference>
<dbReference type="RefSeq" id="XP_027618326.1">
    <property type="nucleotide sequence ID" value="XM_027762525.1"/>
</dbReference>
<dbReference type="Proteomes" id="UP000287166">
    <property type="component" value="Unassembled WGS sequence"/>
</dbReference>
<comment type="caution">
    <text evidence="1">The sequence shown here is derived from an EMBL/GenBank/DDBJ whole genome shotgun (WGS) entry which is preliminary data.</text>
</comment>
<evidence type="ECO:0000313" key="2">
    <source>
        <dbReference type="Proteomes" id="UP000287166"/>
    </source>
</evidence>
<dbReference type="AlphaFoldDB" id="A0A401GZ21"/>
<sequence length="64" mass="6809">MYLAREGDLILAEVWPLSEKSPTAQCLSVGTPLKGKGRPKVMSFSTGPVSVSTPWLGTRNCATS</sequence>
<reference evidence="1 2" key="1">
    <citation type="journal article" date="2018" name="Sci. Rep.">
        <title>Genome sequence of the cauliflower mushroom Sparassis crispa (Hanabiratake) and its association with beneficial usage.</title>
        <authorList>
            <person name="Kiyama R."/>
            <person name="Furutani Y."/>
            <person name="Kawaguchi K."/>
            <person name="Nakanishi T."/>
        </authorList>
    </citation>
    <scope>NUCLEOTIDE SEQUENCE [LARGE SCALE GENOMIC DNA]</scope>
</reference>